<dbReference type="Proteomes" id="UP000198873">
    <property type="component" value="Unassembled WGS sequence"/>
</dbReference>
<dbReference type="STRING" id="1176198.SAMN05444716_107311"/>
<organism evidence="1 2">
    <name type="scientific">Streptomyces harbinensis</name>
    <dbReference type="NCBI Taxonomy" id="1176198"/>
    <lineage>
        <taxon>Bacteria</taxon>
        <taxon>Bacillati</taxon>
        <taxon>Actinomycetota</taxon>
        <taxon>Actinomycetes</taxon>
        <taxon>Kitasatosporales</taxon>
        <taxon>Streptomycetaceae</taxon>
        <taxon>Streptomyces</taxon>
    </lineage>
</organism>
<evidence type="ECO:0000313" key="1">
    <source>
        <dbReference type="EMBL" id="SFT11036.1"/>
    </source>
</evidence>
<proteinExistence type="predicted"/>
<dbReference type="RefSeq" id="WP_158687244.1">
    <property type="nucleotide sequence ID" value="NZ_FPAB01000007.1"/>
</dbReference>
<reference evidence="2" key="1">
    <citation type="submission" date="2016-10" db="EMBL/GenBank/DDBJ databases">
        <authorList>
            <person name="Varghese N."/>
            <person name="Submissions S."/>
        </authorList>
    </citation>
    <scope>NUCLEOTIDE SEQUENCE [LARGE SCALE GENOMIC DNA]</scope>
    <source>
        <strain evidence="2">CGMCC 4.7047</strain>
    </source>
</reference>
<accession>A0A1I6VBC9</accession>
<sequence length="171" mass="18437">MNAYRSWIPHAGEGIRLVPCGRWWDAVQVPRLRWRDLAEEAPGNGVLEDRSDDVLTWLLPVGAAAGWGRGGVRVLGRGYHLPMPPGEWRTGWWLTWRTPPRGTGLTDPAVLRALLADLPVRCDRCHQLAAPAATITGAAPGGGTVTVTTCQRCADTMTAVLRAAAARGTGR</sequence>
<dbReference type="EMBL" id="FPAB01000007">
    <property type="protein sequence ID" value="SFT11036.1"/>
    <property type="molecule type" value="Genomic_DNA"/>
</dbReference>
<evidence type="ECO:0000313" key="2">
    <source>
        <dbReference type="Proteomes" id="UP000198873"/>
    </source>
</evidence>
<name>A0A1I6VBC9_9ACTN</name>
<gene>
    <name evidence="1" type="ORF">SAMN05444716_107311</name>
</gene>
<keyword evidence="2" id="KW-1185">Reference proteome</keyword>
<dbReference type="AlphaFoldDB" id="A0A1I6VBC9"/>
<protein>
    <submittedName>
        <fullName evidence="1">Uncharacterized protein</fullName>
    </submittedName>
</protein>